<feature type="region of interest" description="Disordered" evidence="2">
    <location>
        <begin position="1"/>
        <end position="24"/>
    </location>
</feature>
<comment type="similarity">
    <text evidence="1">Belongs to the ClpS family.</text>
</comment>
<dbReference type="NCBIfam" id="NF000672">
    <property type="entry name" value="PRK00033.1-5"/>
    <property type="match status" value="1"/>
</dbReference>
<protein>
    <recommendedName>
        <fullName evidence="1">ATP-dependent Clp protease adapter protein ClpS</fullName>
    </recommendedName>
</protein>
<keyword evidence="5" id="KW-1185">Reference proteome</keyword>
<name>A0ABV8CNH7_9GAMM</name>
<dbReference type="GO" id="GO:0006508">
    <property type="term" value="P:proteolysis"/>
    <property type="evidence" value="ECO:0007669"/>
    <property type="project" value="UniProtKB-KW"/>
</dbReference>
<dbReference type="Gene3D" id="3.30.1390.10">
    <property type="match status" value="1"/>
</dbReference>
<dbReference type="EMBL" id="JBHSAF010000010">
    <property type="protein sequence ID" value="MFC3913661.1"/>
    <property type="molecule type" value="Genomic_DNA"/>
</dbReference>
<sequence>MGKFKQAAAPQHQESTTAETALQPPPMYKVVLHNDDYTPMDFVVELLQKFFRMNIEQATEVMLSVHYHGKGICGIYTAEIAETKVGQVNDYARVHEHPLLCSMEQA</sequence>
<gene>
    <name evidence="1 4" type="primary">clpS</name>
    <name evidence="4" type="ORF">ACFOSS_09295</name>
</gene>
<keyword evidence="4" id="KW-0378">Hydrolase</keyword>
<feature type="domain" description="Adaptor protein ClpS core" evidence="3">
    <location>
        <begin position="24"/>
        <end position="102"/>
    </location>
</feature>
<dbReference type="SUPFAM" id="SSF54736">
    <property type="entry name" value="ClpS-like"/>
    <property type="match status" value="1"/>
</dbReference>
<evidence type="ECO:0000259" key="3">
    <source>
        <dbReference type="Pfam" id="PF02617"/>
    </source>
</evidence>
<evidence type="ECO:0000256" key="2">
    <source>
        <dbReference type="SAM" id="MobiDB-lite"/>
    </source>
</evidence>
<reference evidence="5" key="1">
    <citation type="journal article" date="2019" name="Int. J. Syst. Evol. Microbiol.">
        <title>The Global Catalogue of Microorganisms (GCM) 10K type strain sequencing project: providing services to taxonomists for standard genome sequencing and annotation.</title>
        <authorList>
            <consortium name="The Broad Institute Genomics Platform"/>
            <consortium name="The Broad Institute Genome Sequencing Center for Infectious Disease"/>
            <person name="Wu L."/>
            <person name="Ma J."/>
        </authorList>
    </citation>
    <scope>NUCLEOTIDE SEQUENCE [LARGE SCALE GENOMIC DNA]</scope>
    <source>
        <strain evidence="5">CCUG 54939</strain>
    </source>
</reference>
<dbReference type="InterPro" id="IPR022935">
    <property type="entry name" value="ClpS"/>
</dbReference>
<dbReference type="PANTHER" id="PTHR33473">
    <property type="entry name" value="ATP-DEPENDENT CLP PROTEASE ADAPTER PROTEIN CLPS1, CHLOROPLASTIC"/>
    <property type="match status" value="1"/>
</dbReference>
<evidence type="ECO:0000256" key="1">
    <source>
        <dbReference type="HAMAP-Rule" id="MF_00302"/>
    </source>
</evidence>
<comment type="caution">
    <text evidence="4">The sequence shown here is derived from an EMBL/GenBank/DDBJ whole genome shotgun (WGS) entry which is preliminary data.</text>
</comment>
<keyword evidence="4" id="KW-0645">Protease</keyword>
<dbReference type="InterPro" id="IPR003769">
    <property type="entry name" value="ClpS_core"/>
</dbReference>
<comment type="function">
    <text evidence="1">Involved in the modulation of the specificity of the ClpAP-mediated ATP-dependent protein degradation.</text>
</comment>
<evidence type="ECO:0000313" key="5">
    <source>
        <dbReference type="Proteomes" id="UP001595692"/>
    </source>
</evidence>
<dbReference type="Proteomes" id="UP001595692">
    <property type="component" value="Unassembled WGS sequence"/>
</dbReference>
<evidence type="ECO:0000313" key="4">
    <source>
        <dbReference type="EMBL" id="MFC3913661.1"/>
    </source>
</evidence>
<dbReference type="Pfam" id="PF02617">
    <property type="entry name" value="ClpS"/>
    <property type="match status" value="1"/>
</dbReference>
<dbReference type="RefSeq" id="WP_377152057.1">
    <property type="nucleotide sequence ID" value="NZ_JBHSAF010000010.1"/>
</dbReference>
<dbReference type="NCBIfam" id="NF000670">
    <property type="entry name" value="PRK00033.1-3"/>
    <property type="match status" value="1"/>
</dbReference>
<organism evidence="4 5">
    <name type="scientific">Pseudaeromonas sharmana</name>
    <dbReference type="NCBI Taxonomy" id="328412"/>
    <lineage>
        <taxon>Bacteria</taxon>
        <taxon>Pseudomonadati</taxon>
        <taxon>Pseudomonadota</taxon>
        <taxon>Gammaproteobacteria</taxon>
        <taxon>Aeromonadales</taxon>
        <taxon>Aeromonadaceae</taxon>
        <taxon>Pseudaeromonas</taxon>
    </lineage>
</organism>
<dbReference type="GO" id="GO:0008233">
    <property type="term" value="F:peptidase activity"/>
    <property type="evidence" value="ECO:0007669"/>
    <property type="project" value="UniProtKB-KW"/>
</dbReference>
<accession>A0ABV8CNH7</accession>
<dbReference type="PANTHER" id="PTHR33473:SF19">
    <property type="entry name" value="ATP-DEPENDENT CLP PROTEASE ADAPTER PROTEIN CLPS"/>
    <property type="match status" value="1"/>
</dbReference>
<comment type="subunit">
    <text evidence="1">Binds to the N-terminal domain of the chaperone ClpA.</text>
</comment>
<proteinExistence type="inferred from homology"/>
<dbReference type="InterPro" id="IPR014719">
    <property type="entry name" value="Ribosomal_bL12_C/ClpS-like"/>
</dbReference>
<dbReference type="HAMAP" id="MF_00302">
    <property type="entry name" value="ClpS"/>
    <property type="match status" value="1"/>
</dbReference>